<reference evidence="2" key="3">
    <citation type="submission" date="2012-09" db="EMBL/GenBank/DDBJ databases">
        <authorList>
            <consortium name="VectorBase"/>
        </authorList>
    </citation>
    <scope>NUCLEOTIDE SEQUENCE</scope>
    <source>
        <strain evidence="2">Liverpool</strain>
    </source>
</reference>
<dbReference type="Proteomes" id="UP000682892">
    <property type="component" value="Chromosome 3"/>
</dbReference>
<proteinExistence type="predicted"/>
<evidence type="ECO:0000256" key="1">
    <source>
        <dbReference type="SAM" id="MobiDB-lite"/>
    </source>
</evidence>
<gene>
    <name evidence="2" type="ORF">AaeL_AAEL010750</name>
</gene>
<name>Q0IEF6_AEDAE</name>
<feature type="compositionally biased region" description="Polar residues" evidence="1">
    <location>
        <begin position="50"/>
        <end position="59"/>
    </location>
</feature>
<feature type="region of interest" description="Disordered" evidence="1">
    <location>
        <begin position="222"/>
        <end position="252"/>
    </location>
</feature>
<dbReference type="HOGENOM" id="CLU_1103540_0_0_1"/>
<sequence length="252" mass="27001">MHFIASRPQTSNGIDRMTTSTPAQAAATLPGAGGKHTVSSAPTSPAKAGTNLTTSTSFSERNKRFEMANTNRLNKSFLKPPAATDYGLNGTKHHSESTPVSPALSSASQSLSAATLSGSSPYDVNRTQDKKPRNIFGTLRNKLSLSKKSKSLENSQYSPTHVQIIALVDAQPRFLDGSAIHLQEPLAEVFHFRIVCRVGNFECQWADLRPRGVHAAARNVGEQHPAALPGTNRSRPAAEGLEAQGRQAAHLQ</sequence>
<evidence type="ECO:0000313" key="3">
    <source>
        <dbReference type="Proteomes" id="UP000682892"/>
    </source>
</evidence>
<evidence type="ECO:0000313" key="2">
    <source>
        <dbReference type="EMBL" id="EAT37239.1"/>
    </source>
</evidence>
<dbReference type="VEuPathDB" id="VectorBase:AAEL025091"/>
<protein>
    <submittedName>
        <fullName evidence="2">AAEL010750-PA</fullName>
    </submittedName>
</protein>
<reference evidence="2" key="1">
    <citation type="submission" date="2005-10" db="EMBL/GenBank/DDBJ databases">
        <authorList>
            <person name="Loftus B.J."/>
            <person name="Nene V.M."/>
            <person name="Hannick L.I."/>
            <person name="Bidwell S."/>
            <person name="Haas B."/>
            <person name="Amedeo P."/>
            <person name="Orvis J."/>
            <person name="Wortman J.R."/>
            <person name="White O.R."/>
            <person name="Salzberg S."/>
            <person name="Shumway M."/>
            <person name="Koo H."/>
            <person name="Zhao Y."/>
            <person name="Holmes M."/>
            <person name="Miller J."/>
            <person name="Schatz M."/>
            <person name="Pop M."/>
            <person name="Pai G."/>
            <person name="Utterback T."/>
            <person name="Rogers Y.-H."/>
            <person name="Kravitz S."/>
            <person name="Fraser C.M."/>
        </authorList>
    </citation>
    <scope>NUCLEOTIDE SEQUENCE</scope>
    <source>
        <strain evidence="2">Liverpool</strain>
    </source>
</reference>
<feature type="region of interest" description="Disordered" evidence="1">
    <location>
        <begin position="76"/>
        <end position="106"/>
    </location>
</feature>
<accession>Q0IEF6</accession>
<reference evidence="2" key="2">
    <citation type="journal article" date="2007" name="Science">
        <title>Genome sequence of Aedes aegypti, a major arbovirus vector.</title>
        <authorList>
            <person name="Nene V."/>
            <person name="Wortman J.R."/>
            <person name="Lawson D."/>
            <person name="Haas B."/>
            <person name="Kodira C."/>
            <person name="Tu Z.J."/>
            <person name="Loftus B."/>
            <person name="Xi Z."/>
            <person name="Megy K."/>
            <person name="Grabherr M."/>
            <person name="Ren Q."/>
            <person name="Zdobnov E.M."/>
            <person name="Lobo N.F."/>
            <person name="Campbell K.S."/>
            <person name="Brown S.E."/>
            <person name="Bonaldo M.F."/>
            <person name="Zhu J."/>
            <person name="Sinkins S.P."/>
            <person name="Hogenkamp D.G."/>
            <person name="Amedeo P."/>
            <person name="Arensburger P."/>
            <person name="Atkinson P.W."/>
            <person name="Bidwell S."/>
            <person name="Biedler J."/>
            <person name="Birney E."/>
            <person name="Bruggner R.V."/>
            <person name="Costas J."/>
            <person name="Coy M.R."/>
            <person name="Crabtree J."/>
            <person name="Crawford M."/>
            <person name="Debruyn B."/>
            <person name="Decaprio D."/>
            <person name="Eiglmeier K."/>
            <person name="Eisenstadt E."/>
            <person name="El-Dorry H."/>
            <person name="Gelbart W.M."/>
            <person name="Gomes S.L."/>
            <person name="Hammond M."/>
            <person name="Hannick L.I."/>
            <person name="Hogan J.R."/>
            <person name="Holmes M.H."/>
            <person name="Jaffe D."/>
            <person name="Johnston J.S."/>
            <person name="Kennedy R.C."/>
            <person name="Koo H."/>
            <person name="Kravitz S."/>
            <person name="Kriventseva E.V."/>
            <person name="Kulp D."/>
            <person name="Labutti K."/>
            <person name="Lee E."/>
            <person name="Li S."/>
            <person name="Lovin D.D."/>
            <person name="Mao C."/>
            <person name="Mauceli E."/>
            <person name="Menck C.F."/>
            <person name="Miller J.R."/>
            <person name="Montgomery P."/>
            <person name="Mori A."/>
            <person name="Nascimento A.L."/>
            <person name="Naveira H.F."/>
            <person name="Nusbaum C."/>
            <person name="O'leary S."/>
            <person name="Orvis J."/>
            <person name="Pertea M."/>
            <person name="Quesneville H."/>
            <person name="Reidenbach K.R."/>
            <person name="Rogers Y.H."/>
            <person name="Roth C.W."/>
            <person name="Schneider J.R."/>
            <person name="Schatz M."/>
            <person name="Shumway M."/>
            <person name="Stanke M."/>
            <person name="Stinson E.O."/>
            <person name="Tubio J.M."/>
            <person name="Vanzee J.P."/>
            <person name="Verjovski-Almeida S."/>
            <person name="Werner D."/>
            <person name="White O."/>
            <person name="Wyder S."/>
            <person name="Zeng Q."/>
            <person name="Zhao Q."/>
            <person name="Zhao Y."/>
            <person name="Hill C.A."/>
            <person name="Raikhel A.S."/>
            <person name="Soares M.B."/>
            <person name="Knudson D.L."/>
            <person name="Lee N.H."/>
            <person name="Galagan J."/>
            <person name="Salzberg S.L."/>
            <person name="Paulsen I.T."/>
            <person name="Dimopoulos G."/>
            <person name="Collins F.H."/>
            <person name="Birren B."/>
            <person name="Fraser-Liggett C.M."/>
            <person name="Severson D.W."/>
        </authorList>
    </citation>
    <scope>NUCLEOTIDE SEQUENCE [LARGE SCALE GENOMIC DNA]</scope>
    <source>
        <strain evidence="2">Liverpool</strain>
    </source>
</reference>
<dbReference type="EMBL" id="CH477691">
    <property type="protein sequence ID" value="EAT37239.1"/>
    <property type="molecule type" value="Genomic_DNA"/>
</dbReference>
<feature type="region of interest" description="Disordered" evidence="1">
    <location>
        <begin position="26"/>
        <end position="60"/>
    </location>
</feature>
<dbReference type="AlphaFoldDB" id="Q0IEF6"/>
<organism evidence="2 3">
    <name type="scientific">Aedes aegypti</name>
    <name type="common">Yellowfever mosquito</name>
    <name type="synonym">Culex aegypti</name>
    <dbReference type="NCBI Taxonomy" id="7159"/>
    <lineage>
        <taxon>Eukaryota</taxon>
        <taxon>Metazoa</taxon>
        <taxon>Ecdysozoa</taxon>
        <taxon>Arthropoda</taxon>
        <taxon>Hexapoda</taxon>
        <taxon>Insecta</taxon>
        <taxon>Pterygota</taxon>
        <taxon>Neoptera</taxon>
        <taxon>Endopterygota</taxon>
        <taxon>Diptera</taxon>
        <taxon>Nematocera</taxon>
        <taxon>Culicoidea</taxon>
        <taxon>Culicidae</taxon>
        <taxon>Culicinae</taxon>
        <taxon>Aedini</taxon>
        <taxon>Aedes</taxon>
        <taxon>Stegomyia</taxon>
    </lineage>
</organism>
<feature type="region of interest" description="Disordered" evidence="1">
    <location>
        <begin position="115"/>
        <end position="134"/>
    </location>
</feature>